<dbReference type="AlphaFoldDB" id="A0A150GD28"/>
<accession>A0A150GD28</accession>
<evidence type="ECO:0000313" key="2">
    <source>
        <dbReference type="Proteomes" id="UP000075714"/>
    </source>
</evidence>
<gene>
    <name evidence="1" type="ORF">GPECTOR_33g621</name>
</gene>
<keyword evidence="2" id="KW-1185">Reference proteome</keyword>
<dbReference type="Proteomes" id="UP000075714">
    <property type="component" value="Unassembled WGS sequence"/>
</dbReference>
<organism evidence="1 2">
    <name type="scientific">Gonium pectorale</name>
    <name type="common">Green alga</name>
    <dbReference type="NCBI Taxonomy" id="33097"/>
    <lineage>
        <taxon>Eukaryota</taxon>
        <taxon>Viridiplantae</taxon>
        <taxon>Chlorophyta</taxon>
        <taxon>core chlorophytes</taxon>
        <taxon>Chlorophyceae</taxon>
        <taxon>CS clade</taxon>
        <taxon>Chlamydomonadales</taxon>
        <taxon>Volvocaceae</taxon>
        <taxon>Gonium</taxon>
    </lineage>
</organism>
<name>A0A150GD28_GONPE</name>
<reference evidence="2" key="1">
    <citation type="journal article" date="2016" name="Nat. Commun.">
        <title>The Gonium pectorale genome demonstrates co-option of cell cycle regulation during the evolution of multicellularity.</title>
        <authorList>
            <person name="Hanschen E.R."/>
            <person name="Marriage T.N."/>
            <person name="Ferris P.J."/>
            <person name="Hamaji T."/>
            <person name="Toyoda A."/>
            <person name="Fujiyama A."/>
            <person name="Neme R."/>
            <person name="Noguchi H."/>
            <person name="Minakuchi Y."/>
            <person name="Suzuki M."/>
            <person name="Kawai-Toyooka H."/>
            <person name="Smith D.R."/>
            <person name="Sparks H."/>
            <person name="Anderson J."/>
            <person name="Bakaric R."/>
            <person name="Luria V."/>
            <person name="Karger A."/>
            <person name="Kirschner M.W."/>
            <person name="Durand P.M."/>
            <person name="Michod R.E."/>
            <person name="Nozaki H."/>
            <person name="Olson B.J."/>
        </authorList>
    </citation>
    <scope>NUCLEOTIDE SEQUENCE [LARGE SCALE GENOMIC DNA]</scope>
    <source>
        <strain evidence="2">NIES-2863</strain>
    </source>
</reference>
<dbReference type="EMBL" id="LSYV01000034">
    <property type="protein sequence ID" value="KXZ47739.1"/>
    <property type="molecule type" value="Genomic_DNA"/>
</dbReference>
<sequence>MLLRSLSGLRSLSLRCGLPRSSPVAEQAASILCRLPALTDLTLHSPCGAAALRALLAGAPPSLHTLRLCAEGPDGGSDAAGDGEGGDGREAQLCGDGVFEFRGGRLASVELSRRGGFPLPALCCLAGAVPAAAGDPSDAMLERLTVLGALTATAIQIIFHHFVDDREALRALLRRCERVEVEELVVSGLAPRRSTPVLELLALLGGALGSLVLRMPGRGDIRLRLGASGAPLSGAPDASLAAPAGPGGGGVGGQVFTYTAVPGLTSVCIECHQPGSLPAVVAAARALSEPTRDLIDWLFDARRLASITLALAVLTAMAMYCGNREWAQGFAIFTVTTGFQAVMKAYVTICVWADSRINPPLRLLPMGLDSAAHAQPSGCCGNGCGAGGTGTIYFSALSQAAQAVWEGRCEVGSGWSQRARLEWLLEQWRVVQEHEGMSDTL</sequence>
<comment type="caution">
    <text evidence="1">The sequence shown here is derived from an EMBL/GenBank/DDBJ whole genome shotgun (WGS) entry which is preliminary data.</text>
</comment>
<evidence type="ECO:0000313" key="1">
    <source>
        <dbReference type="EMBL" id="KXZ47739.1"/>
    </source>
</evidence>
<proteinExistence type="predicted"/>
<protein>
    <submittedName>
        <fullName evidence="1">Uncharacterized protein</fullName>
    </submittedName>
</protein>